<dbReference type="AlphaFoldDB" id="A0AAV9GLG3"/>
<dbReference type="Gene3D" id="3.20.20.190">
    <property type="entry name" value="Phosphatidylinositol (PI) phosphodiesterase"/>
    <property type="match status" value="1"/>
</dbReference>
<dbReference type="EMBL" id="MU865939">
    <property type="protein sequence ID" value="KAK4449171.1"/>
    <property type="molecule type" value="Genomic_DNA"/>
</dbReference>
<dbReference type="InterPro" id="IPR017946">
    <property type="entry name" value="PLC-like_Pdiesterase_TIM-brl"/>
</dbReference>
<evidence type="ECO:0000313" key="3">
    <source>
        <dbReference type="EMBL" id="KAK4449171.1"/>
    </source>
</evidence>
<keyword evidence="1" id="KW-1133">Transmembrane helix</keyword>
<dbReference type="PANTHER" id="PTHR43805">
    <property type="entry name" value="GLYCEROPHOSPHORYL DIESTER PHOSPHODIESTERASE"/>
    <property type="match status" value="1"/>
</dbReference>
<evidence type="ECO:0000313" key="4">
    <source>
        <dbReference type="Proteomes" id="UP001321760"/>
    </source>
</evidence>
<dbReference type="PROSITE" id="PS51704">
    <property type="entry name" value="GP_PDE"/>
    <property type="match status" value="1"/>
</dbReference>
<name>A0AAV9GLG3_9PEZI</name>
<proteinExistence type="predicted"/>
<dbReference type="Pfam" id="PF03009">
    <property type="entry name" value="GDPD"/>
    <property type="match status" value="1"/>
</dbReference>
<keyword evidence="4" id="KW-1185">Reference proteome</keyword>
<reference evidence="3" key="2">
    <citation type="submission" date="2023-05" db="EMBL/GenBank/DDBJ databases">
        <authorList>
            <consortium name="Lawrence Berkeley National Laboratory"/>
            <person name="Steindorff A."/>
            <person name="Hensen N."/>
            <person name="Bonometti L."/>
            <person name="Westerberg I."/>
            <person name="Brannstrom I.O."/>
            <person name="Guillou S."/>
            <person name="Cros-Aarteil S."/>
            <person name="Calhoun S."/>
            <person name="Haridas S."/>
            <person name="Kuo A."/>
            <person name="Mondo S."/>
            <person name="Pangilinan J."/>
            <person name="Riley R."/>
            <person name="Labutti K."/>
            <person name="Andreopoulos B."/>
            <person name="Lipzen A."/>
            <person name="Chen C."/>
            <person name="Yanf M."/>
            <person name="Daum C."/>
            <person name="Ng V."/>
            <person name="Clum A."/>
            <person name="Ohm R."/>
            <person name="Martin F."/>
            <person name="Silar P."/>
            <person name="Natvig D."/>
            <person name="Lalanne C."/>
            <person name="Gautier V."/>
            <person name="Ament-Velasquez S.L."/>
            <person name="Kruys A."/>
            <person name="Hutchinson M.I."/>
            <person name="Powell A.J."/>
            <person name="Barry K."/>
            <person name="Miller A.N."/>
            <person name="Grigoriev I.V."/>
            <person name="Debuchy R."/>
            <person name="Gladieux P."/>
            <person name="Thoren M.H."/>
            <person name="Johannesson H."/>
        </authorList>
    </citation>
    <scope>NUCLEOTIDE SEQUENCE</scope>
    <source>
        <strain evidence="3">PSN243</strain>
    </source>
</reference>
<reference evidence="3" key="1">
    <citation type="journal article" date="2023" name="Mol. Phylogenet. Evol.">
        <title>Genome-scale phylogeny and comparative genomics of the fungal order Sordariales.</title>
        <authorList>
            <person name="Hensen N."/>
            <person name="Bonometti L."/>
            <person name="Westerberg I."/>
            <person name="Brannstrom I.O."/>
            <person name="Guillou S."/>
            <person name="Cros-Aarteil S."/>
            <person name="Calhoun S."/>
            <person name="Haridas S."/>
            <person name="Kuo A."/>
            <person name="Mondo S."/>
            <person name="Pangilinan J."/>
            <person name="Riley R."/>
            <person name="LaButti K."/>
            <person name="Andreopoulos B."/>
            <person name="Lipzen A."/>
            <person name="Chen C."/>
            <person name="Yan M."/>
            <person name="Daum C."/>
            <person name="Ng V."/>
            <person name="Clum A."/>
            <person name="Steindorff A."/>
            <person name="Ohm R.A."/>
            <person name="Martin F."/>
            <person name="Silar P."/>
            <person name="Natvig D.O."/>
            <person name="Lalanne C."/>
            <person name="Gautier V."/>
            <person name="Ament-Velasquez S.L."/>
            <person name="Kruys A."/>
            <person name="Hutchinson M.I."/>
            <person name="Powell A.J."/>
            <person name="Barry K."/>
            <person name="Miller A.N."/>
            <person name="Grigoriev I.V."/>
            <person name="Debuchy R."/>
            <person name="Gladieux P."/>
            <person name="Hiltunen Thoren M."/>
            <person name="Johannesson H."/>
        </authorList>
    </citation>
    <scope>NUCLEOTIDE SEQUENCE</scope>
    <source>
        <strain evidence="3">PSN243</strain>
    </source>
</reference>
<organism evidence="3 4">
    <name type="scientific">Podospora aff. communis PSN243</name>
    <dbReference type="NCBI Taxonomy" id="3040156"/>
    <lineage>
        <taxon>Eukaryota</taxon>
        <taxon>Fungi</taxon>
        <taxon>Dikarya</taxon>
        <taxon>Ascomycota</taxon>
        <taxon>Pezizomycotina</taxon>
        <taxon>Sordariomycetes</taxon>
        <taxon>Sordariomycetidae</taxon>
        <taxon>Sordariales</taxon>
        <taxon>Podosporaceae</taxon>
        <taxon>Podospora</taxon>
    </lineage>
</organism>
<keyword evidence="1" id="KW-0812">Transmembrane</keyword>
<comment type="caution">
    <text evidence="3">The sequence shown here is derived from an EMBL/GenBank/DDBJ whole genome shotgun (WGS) entry which is preliminary data.</text>
</comment>
<dbReference type="Proteomes" id="UP001321760">
    <property type="component" value="Unassembled WGS sequence"/>
</dbReference>
<feature type="domain" description="GP-PDE" evidence="2">
    <location>
        <begin position="33"/>
        <end position="272"/>
    </location>
</feature>
<feature type="transmembrane region" description="Helical" evidence="1">
    <location>
        <begin position="301"/>
        <end position="320"/>
    </location>
</feature>
<dbReference type="CDD" id="cd08570">
    <property type="entry name" value="GDPD_YPL206cp_fungi"/>
    <property type="match status" value="1"/>
</dbReference>
<dbReference type="GO" id="GO:0008081">
    <property type="term" value="F:phosphoric diester hydrolase activity"/>
    <property type="evidence" value="ECO:0007669"/>
    <property type="project" value="InterPro"/>
</dbReference>
<protein>
    <submittedName>
        <fullName evidence="3">Glycerophosphoryl diester phosphodiesterase</fullName>
    </submittedName>
</protein>
<dbReference type="InterPro" id="IPR030395">
    <property type="entry name" value="GP_PDE_dom"/>
</dbReference>
<dbReference type="SUPFAM" id="SSF51695">
    <property type="entry name" value="PLC-like phosphodiesterases"/>
    <property type="match status" value="1"/>
</dbReference>
<keyword evidence="1" id="KW-0472">Membrane</keyword>
<accession>A0AAV9GLG3</accession>
<evidence type="ECO:0000256" key="1">
    <source>
        <dbReference type="SAM" id="Phobius"/>
    </source>
</evidence>
<gene>
    <name evidence="3" type="ORF">QBC34DRAFT_406131</name>
</gene>
<evidence type="ECO:0000259" key="2">
    <source>
        <dbReference type="PROSITE" id="PS51704"/>
    </source>
</evidence>
<dbReference type="GO" id="GO:0006629">
    <property type="term" value="P:lipid metabolic process"/>
    <property type="evidence" value="ECO:0007669"/>
    <property type="project" value="InterPro"/>
</dbReference>
<dbReference type="PANTHER" id="PTHR43805:SF1">
    <property type="entry name" value="GP-PDE DOMAIN-CONTAINING PROTEIN"/>
    <property type="match status" value="1"/>
</dbReference>
<sequence length="333" mass="36909">MTAETMPLLGKPGAASPSLFTSAISSAEGKRLPQTIAHRGDKAAYPENSMGAFRGAIEVGAHAIETDLHLSKDGVVVLSHDATLKRCFGIDKKIADCDWEYLSTLKTTREPKQSMPRLSDLLEYIAQPGLESRWLLLDIKVDDDGHDLLSRVASVLASVPTPRPWNERIVLGGWNENYLTLCRTLLPSFPIALIGFSPIYASKFLSQPDVNFNMLQKTLVGPIGSRFIKAVRKSGRSLFLWTVNDEEWMEWSIRKEADGVITDDPKLFLEVCERDSGEEGAEGKVLSRRGKGRRALRVVKLYLGAFCLQVVAFVLMAFFAGRLTGLGRRKEGR</sequence>